<evidence type="ECO:0000313" key="3">
    <source>
        <dbReference type="Proteomes" id="UP000826195"/>
    </source>
</evidence>
<dbReference type="AlphaFoldDB" id="A0AAV7J1Q5"/>
<organism evidence="2 3">
    <name type="scientific">Cotesia glomerata</name>
    <name type="common">Lepidopteran parasitic wasp</name>
    <name type="synonym">Apanteles glomeratus</name>
    <dbReference type="NCBI Taxonomy" id="32391"/>
    <lineage>
        <taxon>Eukaryota</taxon>
        <taxon>Metazoa</taxon>
        <taxon>Ecdysozoa</taxon>
        <taxon>Arthropoda</taxon>
        <taxon>Hexapoda</taxon>
        <taxon>Insecta</taxon>
        <taxon>Pterygota</taxon>
        <taxon>Neoptera</taxon>
        <taxon>Endopterygota</taxon>
        <taxon>Hymenoptera</taxon>
        <taxon>Apocrita</taxon>
        <taxon>Ichneumonoidea</taxon>
        <taxon>Braconidae</taxon>
        <taxon>Microgastrinae</taxon>
        <taxon>Cotesia</taxon>
    </lineage>
</organism>
<dbReference type="Proteomes" id="UP000826195">
    <property type="component" value="Unassembled WGS sequence"/>
</dbReference>
<gene>
    <name evidence="2" type="ORF">KQX54_007860</name>
</gene>
<feature type="region of interest" description="Disordered" evidence="1">
    <location>
        <begin position="71"/>
        <end position="93"/>
    </location>
</feature>
<reference evidence="2 3" key="1">
    <citation type="journal article" date="2021" name="J. Hered.">
        <title>A chromosome-level genome assembly of the parasitoid wasp, Cotesia glomerata (Hymenoptera: Braconidae).</title>
        <authorList>
            <person name="Pinto B.J."/>
            <person name="Weis J.J."/>
            <person name="Gamble T."/>
            <person name="Ode P.J."/>
            <person name="Paul R."/>
            <person name="Zaspel J.M."/>
        </authorList>
    </citation>
    <scope>NUCLEOTIDE SEQUENCE [LARGE SCALE GENOMIC DNA]</scope>
    <source>
        <strain evidence="2">CgM1</strain>
    </source>
</reference>
<keyword evidence="3" id="KW-1185">Reference proteome</keyword>
<evidence type="ECO:0000313" key="2">
    <source>
        <dbReference type="EMBL" id="KAH0563891.1"/>
    </source>
</evidence>
<comment type="caution">
    <text evidence="2">The sequence shown here is derived from an EMBL/GenBank/DDBJ whole genome shotgun (WGS) entry which is preliminary data.</text>
</comment>
<evidence type="ECO:0000256" key="1">
    <source>
        <dbReference type="SAM" id="MobiDB-lite"/>
    </source>
</evidence>
<proteinExistence type="predicted"/>
<accession>A0AAV7J1Q5</accession>
<name>A0AAV7J1Q5_COTGL</name>
<dbReference type="EMBL" id="JAHXZJ010000002">
    <property type="protein sequence ID" value="KAH0563891.1"/>
    <property type="molecule type" value="Genomic_DNA"/>
</dbReference>
<sequence length="93" mass="10024">MRGFNRFNRLCVAGDSILDDVVKLPRSTKNEKMSRNVGGHISRVSPTNIEVGSVSAAVAVATSTWVSTRGMSSLKYPSSSFMQSKNKQSDADA</sequence>
<feature type="compositionally biased region" description="Polar residues" evidence="1">
    <location>
        <begin position="71"/>
        <end position="86"/>
    </location>
</feature>
<protein>
    <submittedName>
        <fullName evidence="2">Uncharacterized protein</fullName>
    </submittedName>
</protein>